<dbReference type="CDD" id="cd12913">
    <property type="entry name" value="PDC1_MCP_like"/>
    <property type="match status" value="1"/>
</dbReference>
<reference evidence="13 14" key="1">
    <citation type="submission" date="2011-10" db="EMBL/GenBank/DDBJ databases">
        <title>The Noncontiguous Finished genome of Thermanaerovibrio velox DSM 12556.</title>
        <authorList>
            <consortium name="US DOE Joint Genome Institute (JGI-PGF)"/>
            <person name="Lucas S."/>
            <person name="Copeland A."/>
            <person name="Lapidus A."/>
            <person name="Glavina del Rio T."/>
            <person name="Dalin E."/>
            <person name="Tice H."/>
            <person name="Bruce D."/>
            <person name="Goodwin L."/>
            <person name="Pitluck S."/>
            <person name="Peters L."/>
            <person name="Mikhailova N."/>
            <person name="Teshima H."/>
            <person name="Kyrpides N."/>
            <person name="Mavromatis K."/>
            <person name="Ivanova N."/>
            <person name="Markowitz V."/>
            <person name="Cheng J.-F."/>
            <person name="Hugenholtz P."/>
            <person name="Woyke T."/>
            <person name="Wu D."/>
            <person name="Spring S."/>
            <person name="Brambilla E.-M."/>
            <person name="Klenk H.-P."/>
            <person name="Eisen J.A."/>
        </authorList>
    </citation>
    <scope>NUCLEOTIDE SEQUENCE [LARGE SCALE GENOMIC DNA]</scope>
    <source>
        <strain evidence="13 14">DSM 12556</strain>
    </source>
</reference>
<evidence type="ECO:0000313" key="14">
    <source>
        <dbReference type="Proteomes" id="UP000005730"/>
    </source>
</evidence>
<dbReference type="PROSITE" id="PS50111">
    <property type="entry name" value="CHEMOTAXIS_TRANSDUC_2"/>
    <property type="match status" value="1"/>
</dbReference>
<keyword evidence="14" id="KW-1185">Reference proteome</keyword>
<evidence type="ECO:0000256" key="1">
    <source>
        <dbReference type="ARBA" id="ARBA00004651"/>
    </source>
</evidence>
<evidence type="ECO:0000256" key="10">
    <source>
        <dbReference type="SAM" id="Phobius"/>
    </source>
</evidence>
<proteinExistence type="inferred from homology"/>
<feature type="transmembrane region" description="Helical" evidence="10">
    <location>
        <begin position="291"/>
        <end position="313"/>
    </location>
</feature>
<keyword evidence="2" id="KW-1003">Cell membrane</keyword>
<keyword evidence="4 10" id="KW-0812">Transmembrane</keyword>
<evidence type="ECO:0000256" key="8">
    <source>
        <dbReference type="ARBA" id="ARBA00029447"/>
    </source>
</evidence>
<dbReference type="PROSITE" id="PS50885">
    <property type="entry name" value="HAMP"/>
    <property type="match status" value="1"/>
</dbReference>
<name>H0UQ59_9BACT</name>
<keyword evidence="5 10" id="KW-1133">Transmembrane helix</keyword>
<gene>
    <name evidence="13" type="ORF">TheveDRAFT_1579</name>
</gene>
<evidence type="ECO:0000256" key="5">
    <source>
        <dbReference type="ARBA" id="ARBA00022989"/>
    </source>
</evidence>
<dbReference type="InterPro" id="IPR033479">
    <property type="entry name" value="dCache_1"/>
</dbReference>
<comment type="subcellular location">
    <subcellularLocation>
        <location evidence="1">Cell membrane</location>
        <topology evidence="1">Multi-pass membrane protein</topology>
    </subcellularLocation>
</comment>
<dbReference type="eggNOG" id="COG0840">
    <property type="taxonomic scope" value="Bacteria"/>
</dbReference>
<dbReference type="STRING" id="926567.TheveDRAFT_1579"/>
<comment type="similarity">
    <text evidence="8">Belongs to the methyl-accepting chemotaxis (MCP) protein family.</text>
</comment>
<dbReference type="SUPFAM" id="SSF103190">
    <property type="entry name" value="Sensory domain-like"/>
    <property type="match status" value="1"/>
</dbReference>
<dbReference type="CDD" id="cd12912">
    <property type="entry name" value="PDC2_MCP_like"/>
    <property type="match status" value="1"/>
</dbReference>
<dbReference type="GO" id="GO:0007165">
    <property type="term" value="P:signal transduction"/>
    <property type="evidence" value="ECO:0007669"/>
    <property type="project" value="UniProtKB-KW"/>
</dbReference>
<evidence type="ECO:0000256" key="3">
    <source>
        <dbReference type="ARBA" id="ARBA00022500"/>
    </source>
</evidence>
<dbReference type="EMBL" id="CM001377">
    <property type="protein sequence ID" value="EHM10697.1"/>
    <property type="molecule type" value="Genomic_DNA"/>
</dbReference>
<dbReference type="Pfam" id="PF02743">
    <property type="entry name" value="dCache_1"/>
    <property type="match status" value="1"/>
</dbReference>
<dbReference type="Proteomes" id="UP000005730">
    <property type="component" value="Chromosome"/>
</dbReference>
<dbReference type="CDD" id="cd11386">
    <property type="entry name" value="MCP_signal"/>
    <property type="match status" value="1"/>
</dbReference>
<dbReference type="Gene3D" id="1.10.287.950">
    <property type="entry name" value="Methyl-accepting chemotaxis protein"/>
    <property type="match status" value="1"/>
</dbReference>
<accession>H0UQ59</accession>
<evidence type="ECO:0000256" key="2">
    <source>
        <dbReference type="ARBA" id="ARBA00022475"/>
    </source>
</evidence>
<dbReference type="SMART" id="SM00283">
    <property type="entry name" value="MA"/>
    <property type="match status" value="1"/>
</dbReference>
<evidence type="ECO:0000256" key="4">
    <source>
        <dbReference type="ARBA" id="ARBA00022692"/>
    </source>
</evidence>
<dbReference type="InterPro" id="IPR003660">
    <property type="entry name" value="HAMP_dom"/>
</dbReference>
<dbReference type="RefSeq" id="WP_006584192.1">
    <property type="nucleotide sequence ID" value="NZ_CM001377.1"/>
</dbReference>
<dbReference type="AlphaFoldDB" id="H0UQ59"/>
<dbReference type="HOGENOM" id="CLU_000445_107_19_0"/>
<evidence type="ECO:0000256" key="9">
    <source>
        <dbReference type="PROSITE-ProRule" id="PRU00284"/>
    </source>
</evidence>
<dbReference type="GO" id="GO:0006935">
    <property type="term" value="P:chemotaxis"/>
    <property type="evidence" value="ECO:0007669"/>
    <property type="project" value="UniProtKB-KW"/>
</dbReference>
<dbReference type="Gene3D" id="3.30.450.20">
    <property type="entry name" value="PAS domain"/>
    <property type="match status" value="2"/>
</dbReference>
<keyword evidence="6 10" id="KW-0472">Membrane</keyword>
<evidence type="ECO:0000259" key="11">
    <source>
        <dbReference type="PROSITE" id="PS50111"/>
    </source>
</evidence>
<organism evidence="13 14">
    <name type="scientific">Thermanaerovibrio velox DSM 12556</name>
    <dbReference type="NCBI Taxonomy" id="926567"/>
    <lineage>
        <taxon>Bacteria</taxon>
        <taxon>Thermotogati</taxon>
        <taxon>Synergistota</taxon>
        <taxon>Synergistia</taxon>
        <taxon>Synergistales</taxon>
        <taxon>Synergistaceae</taxon>
        <taxon>Thermanaerovibrio</taxon>
    </lineage>
</organism>
<dbReference type="PANTHER" id="PTHR32089">
    <property type="entry name" value="METHYL-ACCEPTING CHEMOTAXIS PROTEIN MCPB"/>
    <property type="match status" value="1"/>
</dbReference>
<dbReference type="GO" id="GO:0005886">
    <property type="term" value="C:plasma membrane"/>
    <property type="evidence" value="ECO:0007669"/>
    <property type="project" value="UniProtKB-SubCell"/>
</dbReference>
<sequence length="692" mass="73810">MRNLSIAKKLLVLGVGVTVLLGAMVLLVAYQSSSILNNQVNTLGLEMIGNSANQVDQYFSELKTLTLGIASGTAELLETGKAVTDDDLESVMSRYFKASAKELNVLEMYVGLESSGKVGTGGDWVEKPDYDARKRPWYIQAVQEDKVVLTAPYVDANTGGLVITVAVPVKASSGKLLGVAGIDVDLGVLSNMITSYRVFGKGYGFLLDREGNIVCHPKPEMIMKENITKASSMITPELAEAGRKMISGGLGFVDYKFQGEGRRTFYAPTKSGFILGVVFPSSELNAMVRSLAMRQLVMGIFTLVLVAGMLWGLSKSIVEPVRRITRALAKLGSLDLTRDPEEDWLKEAGRSNTEVGQMALSAVTLQEALRHAIGDIAQESDRAASAAENLAALSEEQVASVEEIKASIDQVASLMESNSAALQETNAGIEEVSSGAQQAANSATDGAEAASRMSVLSEQTVRQVEEVVKAIAGVGEESQRTFDRIQKVAESVSSISGFVNTIRSIADQTNLLALNAAIEAARAGEAGRGFAVVAEEVRKLAEESAMAAKEVEDLIAPLQANTEESLRATEQSKRSMEDTVRRAHESLDRLSEVLDQIKVINDAMQNIAATSEEQAAAAQEIAQGIDNATQGTINVVNTVEVIRHSTEETARASEAVAQEAQTLSHTADKLKGLVSKFRYGEAGLSLGPGGRV</sequence>
<keyword evidence="7 9" id="KW-0807">Transducer</keyword>
<evidence type="ECO:0000259" key="12">
    <source>
        <dbReference type="PROSITE" id="PS50885"/>
    </source>
</evidence>
<dbReference type="Pfam" id="PF00015">
    <property type="entry name" value="MCPsignal"/>
    <property type="match status" value="1"/>
</dbReference>
<evidence type="ECO:0000256" key="7">
    <source>
        <dbReference type="ARBA" id="ARBA00023224"/>
    </source>
</evidence>
<evidence type="ECO:0000313" key="13">
    <source>
        <dbReference type="EMBL" id="EHM10697.1"/>
    </source>
</evidence>
<dbReference type="InterPro" id="IPR004089">
    <property type="entry name" value="MCPsignal_dom"/>
</dbReference>
<dbReference type="OrthoDB" id="1605at2"/>
<evidence type="ECO:0000256" key="6">
    <source>
        <dbReference type="ARBA" id="ARBA00023136"/>
    </source>
</evidence>
<feature type="domain" description="HAMP" evidence="12">
    <location>
        <begin position="315"/>
        <end position="374"/>
    </location>
</feature>
<dbReference type="InterPro" id="IPR029151">
    <property type="entry name" value="Sensor-like_sf"/>
</dbReference>
<keyword evidence="3" id="KW-0145">Chemotaxis</keyword>
<feature type="domain" description="Methyl-accepting transducer" evidence="11">
    <location>
        <begin position="393"/>
        <end position="629"/>
    </location>
</feature>
<protein>
    <submittedName>
        <fullName evidence="13">Methyl-accepting chemotaxis protein</fullName>
    </submittedName>
</protein>
<dbReference type="PANTHER" id="PTHR32089:SF112">
    <property type="entry name" value="LYSOZYME-LIKE PROTEIN-RELATED"/>
    <property type="match status" value="1"/>
</dbReference>
<dbReference type="SUPFAM" id="SSF58104">
    <property type="entry name" value="Methyl-accepting chemotaxis protein (MCP) signaling domain"/>
    <property type="match status" value="1"/>
</dbReference>